<dbReference type="Proteomes" id="UP000018855">
    <property type="component" value="Unassembled WGS sequence"/>
</dbReference>
<keyword evidence="1" id="KW-1133">Transmembrane helix</keyword>
<evidence type="ECO:0000313" key="3">
    <source>
        <dbReference type="Proteomes" id="UP000018855"/>
    </source>
</evidence>
<keyword evidence="1" id="KW-0472">Membrane</keyword>
<evidence type="ECO:0000313" key="2">
    <source>
        <dbReference type="EMBL" id="ETI97302.1"/>
    </source>
</evidence>
<sequence length="61" mass="7014">MFRYAGVAEWQTHLTQNQAGNTVWVQVPPPAPTLGGKTFVLPPIFIFMNLYTIIYIINFMR</sequence>
<accession>W1UUD9</accession>
<dbReference type="AlphaFoldDB" id="W1UUD9"/>
<dbReference type="EMBL" id="AZMJ01000599">
    <property type="protein sequence ID" value="ETI97302.1"/>
    <property type="molecule type" value="Genomic_DNA"/>
</dbReference>
<feature type="transmembrane region" description="Helical" evidence="1">
    <location>
        <begin position="39"/>
        <end position="60"/>
    </location>
</feature>
<evidence type="ECO:0000256" key="1">
    <source>
        <dbReference type="SAM" id="Phobius"/>
    </source>
</evidence>
<reference evidence="2 3" key="1">
    <citation type="submission" date="2013-12" db="EMBL/GenBank/DDBJ databases">
        <title>A Varibaculum cambriense genome reconstructed from a premature infant gut community with otherwise low bacterial novelty that shifts toward anaerobic metabolism during the third week of life.</title>
        <authorList>
            <person name="Brown C.T."/>
            <person name="Sharon I."/>
            <person name="Thomas B.C."/>
            <person name="Castelle C.J."/>
            <person name="Morowitz M.J."/>
            <person name="Banfield J.F."/>
        </authorList>
    </citation>
    <scope>NUCLEOTIDE SEQUENCE [LARGE SCALE GENOMIC DNA]</scope>
    <source>
        <strain evidence="3">DORA_11</strain>
    </source>
</reference>
<protein>
    <submittedName>
        <fullName evidence="2">Uncharacterized protein</fullName>
    </submittedName>
</protein>
<comment type="caution">
    <text evidence="2">The sequence shown here is derived from an EMBL/GenBank/DDBJ whole genome shotgun (WGS) entry which is preliminary data.</text>
</comment>
<name>W1UUD9_9FIRM</name>
<organism evidence="2 3">
    <name type="scientific">Veillonella dispar DORA_11</name>
    <dbReference type="NCBI Taxonomy" id="1403949"/>
    <lineage>
        <taxon>Bacteria</taxon>
        <taxon>Bacillati</taxon>
        <taxon>Bacillota</taxon>
        <taxon>Negativicutes</taxon>
        <taxon>Veillonellales</taxon>
        <taxon>Veillonellaceae</taxon>
        <taxon>Veillonella</taxon>
    </lineage>
</organism>
<gene>
    <name evidence="2" type="ORF">Q619_VDC00599G0069</name>
</gene>
<proteinExistence type="predicted"/>
<keyword evidence="1" id="KW-0812">Transmembrane</keyword>
<dbReference type="AntiFam" id="ANF00015">
    <property type="entry name" value="tRNA translation"/>
</dbReference>